<name>A0ABS8M2X9_9FLAO</name>
<organism evidence="4 5">
    <name type="scientific">Flavobacterium lipolyticum</name>
    <dbReference type="NCBI Taxonomy" id="2893754"/>
    <lineage>
        <taxon>Bacteria</taxon>
        <taxon>Pseudomonadati</taxon>
        <taxon>Bacteroidota</taxon>
        <taxon>Flavobacteriia</taxon>
        <taxon>Flavobacteriales</taxon>
        <taxon>Flavobacteriaceae</taxon>
        <taxon>Flavobacterium</taxon>
    </lineage>
</organism>
<keyword evidence="5" id="KW-1185">Reference proteome</keyword>
<feature type="domain" description="Secretion system C-terminal sorting" evidence="3">
    <location>
        <begin position="455"/>
        <end position="523"/>
    </location>
</feature>
<dbReference type="Pfam" id="PF18962">
    <property type="entry name" value="Por_Secre_tail"/>
    <property type="match status" value="1"/>
</dbReference>
<feature type="signal peptide" evidence="2">
    <location>
        <begin position="1"/>
        <end position="19"/>
    </location>
</feature>
<proteinExistence type="predicted"/>
<reference evidence="4" key="1">
    <citation type="submission" date="2021-11" db="EMBL/GenBank/DDBJ databases">
        <title>Description of novel Flavobacterium species.</title>
        <authorList>
            <person name="Saticioglu I.B."/>
            <person name="Ay H."/>
            <person name="Altun S."/>
            <person name="Duman M."/>
        </authorList>
    </citation>
    <scope>NUCLEOTIDE SEQUENCE</scope>
    <source>
        <strain evidence="4">F-126</strain>
    </source>
</reference>
<dbReference type="InterPro" id="IPR026444">
    <property type="entry name" value="Secre_tail"/>
</dbReference>
<evidence type="ECO:0000313" key="5">
    <source>
        <dbReference type="Proteomes" id="UP001430700"/>
    </source>
</evidence>
<keyword evidence="1 2" id="KW-0732">Signal</keyword>
<evidence type="ECO:0000259" key="3">
    <source>
        <dbReference type="Pfam" id="PF18962"/>
    </source>
</evidence>
<protein>
    <submittedName>
        <fullName evidence="4">T9SS type A sorting domain-containing protein</fullName>
    </submittedName>
</protein>
<dbReference type="EMBL" id="JAJJMN010000001">
    <property type="protein sequence ID" value="MCC9019166.1"/>
    <property type="molecule type" value="Genomic_DNA"/>
</dbReference>
<dbReference type="RefSeq" id="WP_230000371.1">
    <property type="nucleotide sequence ID" value="NZ_JAJJMN010000001.1"/>
</dbReference>
<evidence type="ECO:0000256" key="1">
    <source>
        <dbReference type="ARBA" id="ARBA00022729"/>
    </source>
</evidence>
<evidence type="ECO:0000313" key="4">
    <source>
        <dbReference type="EMBL" id="MCC9019166.1"/>
    </source>
</evidence>
<dbReference type="Proteomes" id="UP001430700">
    <property type="component" value="Unassembled WGS sequence"/>
</dbReference>
<evidence type="ECO:0000256" key="2">
    <source>
        <dbReference type="SAM" id="SignalP"/>
    </source>
</evidence>
<gene>
    <name evidence="4" type="ORF">LNQ34_15460</name>
</gene>
<comment type="caution">
    <text evidence="4">The sequence shown here is derived from an EMBL/GenBank/DDBJ whole genome shotgun (WGS) entry which is preliminary data.</text>
</comment>
<sequence length="525" mass="59124">MKTKLLLLFLLCTITEMNAQQKIYDFTSYPWNFKKFNDKIIFEASEENIGREIWQSDGTASNTKLLKDIYSGPESSSAGSFRKGSTVLNNNFYFIARDVSSSGEIWKTDGTTAGTVKVTNFLNGRALNLTTVGNAIFFLVQLDIYTSQVWKTDGTKEGTVLLKDNLIAWNGTSFQGKCNNNFIFTISPAGGVDSVVWRSDGTSEGTYPITAPIDGNGSDPRGTHGLTQYIEHNNKLYFVSRYFLYETDGTLENTKIIGNVWNAQRNLVQYSTVIEVNNNLYFMFFSAELYKLSIWKFDSVNRNVTEIYSKNSLKYFSPSNFAKNDNSLLFSSPNENGGTSLVSLNLANYTESNLGELSNGIPKPSFIYSEKDTSTIFKFNNDEYFIASVDKDWFTKGYILDLKLNKLQYSSALDNVLNVVSYGDNLYYSKDNKLWKYSNNLSIPLIESGSSLVFYPNPATDFVNIQDEYKNDVENVQIFDLNGKVVSGKTDFANDKIDVSRLNQGTYILKAKVKGTVISKKIIKN</sequence>
<dbReference type="NCBIfam" id="TIGR04183">
    <property type="entry name" value="Por_Secre_tail"/>
    <property type="match status" value="1"/>
</dbReference>
<feature type="chain" id="PRO_5046859689" evidence="2">
    <location>
        <begin position="20"/>
        <end position="525"/>
    </location>
</feature>
<accession>A0ABS8M2X9</accession>